<evidence type="ECO:0000313" key="3">
    <source>
        <dbReference type="Proteomes" id="UP000528945"/>
    </source>
</evidence>
<keyword evidence="1" id="KW-0472">Membrane</keyword>
<feature type="transmembrane region" description="Helical" evidence="1">
    <location>
        <begin position="12"/>
        <end position="34"/>
    </location>
</feature>
<proteinExistence type="predicted"/>
<feature type="transmembrane region" description="Helical" evidence="1">
    <location>
        <begin position="86"/>
        <end position="111"/>
    </location>
</feature>
<dbReference type="Proteomes" id="UP000528945">
    <property type="component" value="Unassembled WGS sequence"/>
</dbReference>
<dbReference type="RefSeq" id="WP_244305228.1">
    <property type="nucleotide sequence ID" value="NZ_JACIDB010000005.1"/>
</dbReference>
<name>A0AAW3TUP0_9SPHN</name>
<dbReference type="PROSITE" id="PS51257">
    <property type="entry name" value="PROKAR_LIPOPROTEIN"/>
    <property type="match status" value="1"/>
</dbReference>
<feature type="transmembrane region" description="Helical" evidence="1">
    <location>
        <begin position="117"/>
        <end position="136"/>
    </location>
</feature>
<organism evidence="2 3">
    <name type="scientific">Sphingomonas aquatilis</name>
    <dbReference type="NCBI Taxonomy" id="93063"/>
    <lineage>
        <taxon>Bacteria</taxon>
        <taxon>Pseudomonadati</taxon>
        <taxon>Pseudomonadota</taxon>
        <taxon>Alphaproteobacteria</taxon>
        <taxon>Sphingomonadales</taxon>
        <taxon>Sphingomonadaceae</taxon>
        <taxon>Sphingomonas</taxon>
    </lineage>
</organism>
<keyword evidence="3" id="KW-1185">Reference proteome</keyword>
<evidence type="ECO:0000313" key="2">
    <source>
        <dbReference type="EMBL" id="MBB3876252.1"/>
    </source>
</evidence>
<keyword evidence="1" id="KW-0812">Transmembrane</keyword>
<gene>
    <name evidence="2" type="ORF">GGR47_002502</name>
</gene>
<evidence type="ECO:0008006" key="4">
    <source>
        <dbReference type="Google" id="ProtNLM"/>
    </source>
</evidence>
<keyword evidence="1" id="KW-1133">Transmembrane helix</keyword>
<evidence type="ECO:0000256" key="1">
    <source>
        <dbReference type="SAM" id="Phobius"/>
    </source>
</evidence>
<reference evidence="2 3" key="1">
    <citation type="submission" date="2020-08" db="EMBL/GenBank/DDBJ databases">
        <title>Genomic Encyclopedia of Type Strains, Phase IV (KMG-IV): sequencing the most valuable type-strain genomes for metagenomic binning, comparative biology and taxonomic classification.</title>
        <authorList>
            <person name="Goeker M."/>
        </authorList>
    </citation>
    <scope>NUCLEOTIDE SEQUENCE [LARGE SCALE GENOMIC DNA]</scope>
    <source>
        <strain evidence="2 3">DSM 15581</strain>
    </source>
</reference>
<dbReference type="AlphaFoldDB" id="A0AAW3TUP0"/>
<feature type="transmembrane region" description="Helical" evidence="1">
    <location>
        <begin position="57"/>
        <end position="79"/>
    </location>
</feature>
<sequence length="145" mass="15564">MTRGRPATPMWFTIVAMVLVIWGAVGVFACVQQIRLGAEAMGPADAYYRRLYASFPIWYNGVYALATGSGLAAALALVLRSALARPLFLVSLIAVIAQFGWLFVATDIIAVRGAAQVVPFPVFIAAVALLGVWLSGHARRRGWIG</sequence>
<comment type="caution">
    <text evidence="2">The sequence shown here is derived from an EMBL/GenBank/DDBJ whole genome shotgun (WGS) entry which is preliminary data.</text>
</comment>
<protein>
    <recommendedName>
        <fullName evidence="4">Sugar transporter</fullName>
    </recommendedName>
</protein>
<dbReference type="EMBL" id="JACIDB010000005">
    <property type="protein sequence ID" value="MBB3876252.1"/>
    <property type="molecule type" value="Genomic_DNA"/>
</dbReference>
<accession>A0AAW3TUP0</accession>